<evidence type="ECO:0000256" key="1">
    <source>
        <dbReference type="SAM" id="MobiDB-lite"/>
    </source>
</evidence>
<evidence type="ECO:0000313" key="2">
    <source>
        <dbReference type="EMBL" id="ORY89392.1"/>
    </source>
</evidence>
<feature type="region of interest" description="Disordered" evidence="1">
    <location>
        <begin position="30"/>
        <end position="381"/>
    </location>
</feature>
<comment type="caution">
    <text evidence="2">The sequence shown here is derived from an EMBL/GenBank/DDBJ whole genome shotgun (WGS) entry which is preliminary data.</text>
</comment>
<sequence length="859" mass="92326">MQRLARPPSPALPPSQQQLTTSALQLFTERFPASPRKTVQRYLNEQRAHAGSYPPAVTDTLSPGPASPPRTSRVKRRLSSDDHAETALVLHSDDAQDGPGWLSGKKASRPSKEGEGGASSSATRKKPSLVAAMKPKMTSLVEGSPLATTSQERVGTKSRSKSKSKENRARPVDEDDSGSSPLLVARADAREQERRQKKEGELGPRRQASSEAGKKENVAAKGGSTERKGKGKAQEWELVIEQPSKKTKKQKSLLDEDEDEVADRLRARKERRRAKAVIVKDRTQPAKAVGAAAASKVKSSSRKSKRQRGSDDGKDGSSEVEQPAPESRKKKRKASNADLNKELQDGHKAKNVGTSRLTLKVPTKLGLFHNGAASVKTKVGKRLPDLAFSEVNFLNAPRPSPPAPSHFSSSSSASAAPQRSSKPRAHPTVKTYGSRAKKHRSSKYFEVAPQSDPSSDLPAPTPARKSKSRKESSKAEASIRSRPLPPSPPRAPTPKKSKSKSKSRRSPPPSSPHPTTDSSDLHSAHSREQRRSRSAHQQAADKKQDDAQELEEAVLDTSTFWKRGRPEQHHEKQEAREVVQNRSDSPAVDDIRRASPAAAAPAPSLPLDFYPNYALLSPRSSASIDRLLQACETGVYPPAVSLPPRPRHPESIIHDSGSHVSSALDMNAFQPAAGRASRGEESSLRFSSLAGSSTEEVRREVARGVVMGEDGVFRLADSSLGRGEDLSSVGAGVESEGGGRSSMLGAGPEVGGGGSAWMEMPMEGRSLDPTTEGDEDDLHFDQLHSIADDDSMPPPPLPPSRSLDLFSHRQQYQPEPDFALGFGGAGAFGGGGSSRGGGALAEDEAFRSAMSAHWYKSKC</sequence>
<feature type="compositionally biased region" description="Basic and acidic residues" evidence="1">
    <location>
        <begin position="339"/>
        <end position="348"/>
    </location>
</feature>
<feature type="compositionally biased region" description="Gly residues" evidence="1">
    <location>
        <begin position="821"/>
        <end position="839"/>
    </location>
</feature>
<evidence type="ECO:0000313" key="3">
    <source>
        <dbReference type="Proteomes" id="UP000193467"/>
    </source>
</evidence>
<feature type="region of interest" description="Disordered" evidence="1">
    <location>
        <begin position="393"/>
        <end position="604"/>
    </location>
</feature>
<feature type="compositionally biased region" description="Low complexity" evidence="1">
    <location>
        <begin position="286"/>
        <end position="298"/>
    </location>
</feature>
<accession>A0A1Y2G0K1</accession>
<feature type="compositionally biased region" description="Pro residues" evidence="1">
    <location>
        <begin position="483"/>
        <end position="492"/>
    </location>
</feature>
<feature type="compositionally biased region" description="Basic and acidic residues" evidence="1">
    <location>
        <begin position="469"/>
        <end position="479"/>
    </location>
</feature>
<gene>
    <name evidence="2" type="ORF">BCR35DRAFT_350384</name>
</gene>
<keyword evidence="3" id="KW-1185">Reference proteome</keyword>
<feature type="region of interest" description="Disordered" evidence="1">
    <location>
        <begin position="721"/>
        <end position="803"/>
    </location>
</feature>
<feature type="compositionally biased region" description="Basic and acidic residues" evidence="1">
    <location>
        <begin position="187"/>
        <end position="204"/>
    </location>
</feature>
<feature type="compositionally biased region" description="Basic and acidic residues" evidence="1">
    <location>
        <begin position="564"/>
        <end position="579"/>
    </location>
</feature>
<organism evidence="2 3">
    <name type="scientific">Leucosporidium creatinivorum</name>
    <dbReference type="NCBI Taxonomy" id="106004"/>
    <lineage>
        <taxon>Eukaryota</taxon>
        <taxon>Fungi</taxon>
        <taxon>Dikarya</taxon>
        <taxon>Basidiomycota</taxon>
        <taxon>Pucciniomycotina</taxon>
        <taxon>Microbotryomycetes</taxon>
        <taxon>Leucosporidiales</taxon>
        <taxon>Leucosporidium</taxon>
    </lineage>
</organism>
<feature type="compositionally biased region" description="Basic residues" evidence="1">
    <location>
        <begin position="266"/>
        <end position="275"/>
    </location>
</feature>
<dbReference type="InParanoid" id="A0A1Y2G0K1"/>
<dbReference type="OrthoDB" id="2526373at2759"/>
<feature type="compositionally biased region" description="Basic and acidic residues" evidence="1">
    <location>
        <begin position="308"/>
        <end position="317"/>
    </location>
</feature>
<proteinExistence type="predicted"/>
<protein>
    <recommendedName>
        <fullName evidence="4">Proteophosphoglycan ppg4</fullName>
    </recommendedName>
</protein>
<dbReference type="Proteomes" id="UP000193467">
    <property type="component" value="Unassembled WGS sequence"/>
</dbReference>
<feature type="compositionally biased region" description="Basic residues" evidence="1">
    <location>
        <begin position="493"/>
        <end position="505"/>
    </location>
</feature>
<feature type="region of interest" description="Disordered" evidence="1">
    <location>
        <begin position="673"/>
        <end position="693"/>
    </location>
</feature>
<reference evidence="2 3" key="1">
    <citation type="submission" date="2016-07" db="EMBL/GenBank/DDBJ databases">
        <title>Pervasive Adenine N6-methylation of Active Genes in Fungi.</title>
        <authorList>
            <consortium name="DOE Joint Genome Institute"/>
            <person name="Mondo S.J."/>
            <person name="Dannebaum R.O."/>
            <person name="Kuo R.C."/>
            <person name="Labutti K."/>
            <person name="Haridas S."/>
            <person name="Kuo A."/>
            <person name="Salamov A."/>
            <person name="Ahrendt S.R."/>
            <person name="Lipzen A."/>
            <person name="Sullivan W."/>
            <person name="Andreopoulos W.B."/>
            <person name="Clum A."/>
            <person name="Lindquist E."/>
            <person name="Daum C."/>
            <person name="Ramamoorthy G.K."/>
            <person name="Gryganskyi A."/>
            <person name="Culley D."/>
            <person name="Magnuson J.K."/>
            <person name="James T.Y."/>
            <person name="O'Malley M.A."/>
            <person name="Stajich J.E."/>
            <person name="Spatafora J.W."/>
            <person name="Visel A."/>
            <person name="Grigoriev I.V."/>
        </authorList>
    </citation>
    <scope>NUCLEOTIDE SEQUENCE [LARGE SCALE GENOMIC DNA]</scope>
    <source>
        <strain evidence="2 3">62-1032</strain>
    </source>
</reference>
<feature type="compositionally biased region" description="Basic and acidic residues" evidence="1">
    <location>
        <begin position="212"/>
        <end position="235"/>
    </location>
</feature>
<feature type="compositionally biased region" description="Low complexity" evidence="1">
    <location>
        <begin position="684"/>
        <end position="693"/>
    </location>
</feature>
<dbReference type="AlphaFoldDB" id="A0A1Y2G0K1"/>
<feature type="compositionally biased region" description="Low complexity" evidence="1">
    <location>
        <begin position="405"/>
        <end position="420"/>
    </location>
</feature>
<feature type="region of interest" description="Disordered" evidence="1">
    <location>
        <begin position="815"/>
        <end position="839"/>
    </location>
</feature>
<dbReference type="STRING" id="106004.A0A1Y2G0K1"/>
<feature type="compositionally biased region" description="Basic and acidic residues" evidence="1">
    <location>
        <begin position="519"/>
        <end position="531"/>
    </location>
</feature>
<evidence type="ECO:0008006" key="4">
    <source>
        <dbReference type="Google" id="ProtNLM"/>
    </source>
</evidence>
<feature type="compositionally biased region" description="Basic and acidic residues" evidence="1">
    <location>
        <begin position="163"/>
        <end position="172"/>
    </location>
</feature>
<name>A0A1Y2G0K1_9BASI</name>
<dbReference type="EMBL" id="MCGR01000006">
    <property type="protein sequence ID" value="ORY89392.1"/>
    <property type="molecule type" value="Genomic_DNA"/>
</dbReference>
<feature type="compositionally biased region" description="Low complexity" evidence="1">
    <location>
        <begin position="594"/>
        <end position="604"/>
    </location>
</feature>